<feature type="region of interest" description="Disordered" evidence="7">
    <location>
        <begin position="88"/>
        <end position="128"/>
    </location>
</feature>
<dbReference type="STRING" id="97359.A0A550CXQ0"/>
<evidence type="ECO:0000256" key="2">
    <source>
        <dbReference type="ARBA" id="ARBA00022670"/>
    </source>
</evidence>
<accession>A0A550CXQ0</accession>
<protein>
    <submittedName>
        <fullName evidence="10">Aspartic peptidase domain-containing protein</fullName>
    </submittedName>
</protein>
<dbReference type="PANTHER" id="PTHR47966">
    <property type="entry name" value="BETA-SITE APP-CLEAVING ENZYME, ISOFORM A-RELATED"/>
    <property type="match status" value="1"/>
</dbReference>
<evidence type="ECO:0000259" key="9">
    <source>
        <dbReference type="PROSITE" id="PS51767"/>
    </source>
</evidence>
<dbReference type="SUPFAM" id="SSF50630">
    <property type="entry name" value="Acid proteases"/>
    <property type="match status" value="1"/>
</dbReference>
<dbReference type="GO" id="GO:0006508">
    <property type="term" value="P:proteolysis"/>
    <property type="evidence" value="ECO:0007669"/>
    <property type="project" value="UniProtKB-KW"/>
</dbReference>
<dbReference type="EMBL" id="VDMD01000001">
    <property type="protein sequence ID" value="TRM69575.1"/>
    <property type="molecule type" value="Genomic_DNA"/>
</dbReference>
<comment type="caution">
    <text evidence="10">The sequence shown here is derived from an EMBL/GenBank/DDBJ whole genome shotgun (WGS) entry which is preliminary data.</text>
</comment>
<keyword evidence="11" id="KW-1185">Reference proteome</keyword>
<dbReference type="InterPro" id="IPR001969">
    <property type="entry name" value="Aspartic_peptidase_AS"/>
</dbReference>
<evidence type="ECO:0000256" key="4">
    <source>
        <dbReference type="ARBA" id="ARBA00022801"/>
    </source>
</evidence>
<evidence type="ECO:0000256" key="8">
    <source>
        <dbReference type="SAM" id="SignalP"/>
    </source>
</evidence>
<dbReference type="InterPro" id="IPR001461">
    <property type="entry name" value="Aspartic_peptidase_A1"/>
</dbReference>
<comment type="similarity">
    <text evidence="1 6">Belongs to the peptidase A1 family.</text>
</comment>
<dbReference type="Pfam" id="PF00026">
    <property type="entry name" value="Asp"/>
    <property type="match status" value="1"/>
</dbReference>
<dbReference type="OrthoDB" id="2747330at2759"/>
<dbReference type="PROSITE" id="PS00141">
    <property type="entry name" value="ASP_PROTEASE"/>
    <property type="match status" value="1"/>
</dbReference>
<keyword evidence="2 6" id="KW-0645">Protease</keyword>
<sequence length="470" mass="50287">MFISAAFVLLSLSVASQLVLATPFPSASEGLRVALSRRGMRQRLSTENATEVRLFDDEVVKRELRNVVSKYGQAADILQGIGLSPDRDFDIPNSTADESKSAAAGEREGDAQSQEAPRKGTPVNVVSTSRTGKLPLKDFMSGSLDLLYYGPISMGTPAQRLTVDVDTGSADLWVPVDCDDCQGGDAGRRQFDKTASSSYVDGDGKGISISYGTGTVTGVVAYDTVSVAKGLTVKKQAFLAVSSESDDFNYYPSDGILGLAFPSIAQTQQPTFLENLNMEGKLAAPIFSVHLQRNKELGSEVCFGCYDATKATGATTWVPVKSKTYWSLGMDGLIVNAGAPVATDIYAAIDTGTTLIYVPREIAAKFYAMIPGAKPAPQYGQEFFTYPCDAKLNIALSFSGQRFSLNQYDFNLGRTASGSSDCVGGILALGGDFPSNLAIIGDEFLKSWYTTFDFSQNARVGFSSSINNQR</sequence>
<dbReference type="CDD" id="cd05471">
    <property type="entry name" value="pepsin_like"/>
    <property type="match status" value="1"/>
</dbReference>
<reference evidence="10 11" key="1">
    <citation type="journal article" date="2019" name="New Phytol.">
        <title>Comparative genomics reveals unique wood-decay strategies and fruiting body development in the Schizophyllaceae.</title>
        <authorList>
            <person name="Almasi E."/>
            <person name="Sahu N."/>
            <person name="Krizsan K."/>
            <person name="Balint B."/>
            <person name="Kovacs G.M."/>
            <person name="Kiss B."/>
            <person name="Cseklye J."/>
            <person name="Drula E."/>
            <person name="Henrissat B."/>
            <person name="Nagy I."/>
            <person name="Chovatia M."/>
            <person name="Adam C."/>
            <person name="LaButti K."/>
            <person name="Lipzen A."/>
            <person name="Riley R."/>
            <person name="Grigoriev I.V."/>
            <person name="Nagy L.G."/>
        </authorList>
    </citation>
    <scope>NUCLEOTIDE SEQUENCE [LARGE SCALE GENOMIC DNA]</scope>
    <source>
        <strain evidence="10 11">NL-1724</strain>
    </source>
</reference>
<evidence type="ECO:0000256" key="5">
    <source>
        <dbReference type="PIRSR" id="PIRSR601461-1"/>
    </source>
</evidence>
<proteinExistence type="inferred from homology"/>
<feature type="domain" description="Peptidase A1" evidence="9">
    <location>
        <begin position="148"/>
        <end position="463"/>
    </location>
</feature>
<dbReference type="InterPro" id="IPR021109">
    <property type="entry name" value="Peptidase_aspartic_dom_sf"/>
</dbReference>
<feature type="active site" evidence="5">
    <location>
        <position position="350"/>
    </location>
</feature>
<dbReference type="GO" id="GO:0004190">
    <property type="term" value="F:aspartic-type endopeptidase activity"/>
    <property type="evidence" value="ECO:0007669"/>
    <property type="project" value="UniProtKB-KW"/>
</dbReference>
<evidence type="ECO:0000313" key="11">
    <source>
        <dbReference type="Proteomes" id="UP000320762"/>
    </source>
</evidence>
<dbReference type="FunFam" id="2.40.70.10:FF:000115">
    <property type="entry name" value="Lysosomal aspartic protease"/>
    <property type="match status" value="1"/>
</dbReference>
<dbReference type="InterPro" id="IPR034164">
    <property type="entry name" value="Pepsin-like_dom"/>
</dbReference>
<evidence type="ECO:0000256" key="7">
    <source>
        <dbReference type="SAM" id="MobiDB-lite"/>
    </source>
</evidence>
<dbReference type="PANTHER" id="PTHR47966:SF51">
    <property type="entry name" value="BETA-SITE APP-CLEAVING ENZYME, ISOFORM A-RELATED"/>
    <property type="match status" value="1"/>
</dbReference>
<evidence type="ECO:0000256" key="6">
    <source>
        <dbReference type="RuleBase" id="RU000454"/>
    </source>
</evidence>
<keyword evidence="8" id="KW-0732">Signal</keyword>
<gene>
    <name evidence="10" type="ORF">BD626DRAFT_14776</name>
</gene>
<evidence type="ECO:0000256" key="1">
    <source>
        <dbReference type="ARBA" id="ARBA00007447"/>
    </source>
</evidence>
<evidence type="ECO:0000256" key="3">
    <source>
        <dbReference type="ARBA" id="ARBA00022750"/>
    </source>
</evidence>
<dbReference type="InterPro" id="IPR033121">
    <property type="entry name" value="PEPTIDASE_A1"/>
</dbReference>
<feature type="active site" evidence="5">
    <location>
        <position position="166"/>
    </location>
</feature>
<evidence type="ECO:0000313" key="10">
    <source>
        <dbReference type="EMBL" id="TRM69575.1"/>
    </source>
</evidence>
<name>A0A550CXQ0_9AGAR</name>
<dbReference type="Proteomes" id="UP000320762">
    <property type="component" value="Unassembled WGS sequence"/>
</dbReference>
<feature type="compositionally biased region" description="Basic and acidic residues" evidence="7">
    <location>
        <begin position="97"/>
        <end position="110"/>
    </location>
</feature>
<keyword evidence="3 6" id="KW-0064">Aspartyl protease</keyword>
<keyword evidence="4 6" id="KW-0378">Hydrolase</keyword>
<dbReference type="Gene3D" id="2.40.70.10">
    <property type="entry name" value="Acid Proteases"/>
    <property type="match status" value="2"/>
</dbReference>
<organism evidence="10 11">
    <name type="scientific">Schizophyllum amplum</name>
    <dbReference type="NCBI Taxonomy" id="97359"/>
    <lineage>
        <taxon>Eukaryota</taxon>
        <taxon>Fungi</taxon>
        <taxon>Dikarya</taxon>
        <taxon>Basidiomycota</taxon>
        <taxon>Agaricomycotina</taxon>
        <taxon>Agaricomycetes</taxon>
        <taxon>Agaricomycetidae</taxon>
        <taxon>Agaricales</taxon>
        <taxon>Schizophyllaceae</taxon>
        <taxon>Schizophyllum</taxon>
    </lineage>
</organism>
<feature type="signal peptide" evidence="8">
    <location>
        <begin position="1"/>
        <end position="21"/>
    </location>
</feature>
<dbReference type="PROSITE" id="PS51767">
    <property type="entry name" value="PEPTIDASE_A1"/>
    <property type="match status" value="1"/>
</dbReference>
<dbReference type="PRINTS" id="PR00792">
    <property type="entry name" value="PEPSIN"/>
</dbReference>
<feature type="chain" id="PRO_5021747358" evidence="8">
    <location>
        <begin position="22"/>
        <end position="470"/>
    </location>
</feature>
<dbReference type="AlphaFoldDB" id="A0A550CXQ0"/>